<dbReference type="FunFam" id="1.10.10.60:FF:000707">
    <property type="entry name" value="Dlx"/>
    <property type="match status" value="1"/>
</dbReference>
<dbReference type="Proteomes" id="UP000186922">
    <property type="component" value="Unassembled WGS sequence"/>
</dbReference>
<feature type="compositionally biased region" description="Polar residues" evidence="7">
    <location>
        <begin position="240"/>
        <end position="260"/>
    </location>
</feature>
<dbReference type="STRING" id="947166.A0A1D1URC9"/>
<dbReference type="GO" id="GO:0005634">
    <property type="term" value="C:nucleus"/>
    <property type="evidence" value="ECO:0007669"/>
    <property type="project" value="UniProtKB-SubCell"/>
</dbReference>
<evidence type="ECO:0000256" key="7">
    <source>
        <dbReference type="SAM" id="MobiDB-lite"/>
    </source>
</evidence>
<dbReference type="InterPro" id="IPR017970">
    <property type="entry name" value="Homeobox_CS"/>
</dbReference>
<evidence type="ECO:0000313" key="10">
    <source>
        <dbReference type="Proteomes" id="UP000186922"/>
    </source>
</evidence>
<dbReference type="SUPFAM" id="SSF46689">
    <property type="entry name" value="Homeodomain-like"/>
    <property type="match status" value="1"/>
</dbReference>
<dbReference type="PROSITE" id="PS50071">
    <property type="entry name" value="HOMEOBOX_2"/>
    <property type="match status" value="1"/>
</dbReference>
<dbReference type="InterPro" id="IPR050460">
    <property type="entry name" value="Distal-less_Homeobox_TF"/>
</dbReference>
<feature type="region of interest" description="Disordered" evidence="7">
    <location>
        <begin position="236"/>
        <end position="265"/>
    </location>
</feature>
<comment type="caution">
    <text evidence="9">The sequence shown here is derived from an EMBL/GenBank/DDBJ whole genome shotgun (WGS) entry which is preliminary data.</text>
</comment>
<keyword evidence="10" id="KW-1185">Reference proteome</keyword>
<dbReference type="InterPro" id="IPR020479">
    <property type="entry name" value="HD_metazoa"/>
</dbReference>
<sequence>MDIQQSNVYANNPYSNIRSTGYAMSGHPGVNQNHHDSMFSAAAQANQSARSFAAAYSPYAAHLHTAHQQAAAYGQNGGPGNSFSGLGIYSATCNTPPSDEKQGIMEEGAPLTRNAKGKKMRKPRTIYSSLQLQQLNKRFQRTQYLALPERAELAASLGLTQTQVKIWFQNRRSKFKKLNKGQGGAGKGGKGHDAHEGTPDSDDGECGGQSPPQSPGCPSPADEHCSPAVNNCMGRDSVGMMQQNGPVSNGSNDPSMQSCSPPHGPPQGHYTPPMATWDMVNETKPSPFAMANGAAMNIPAGYPNFIHHQQHLGHPVNGAYWYPSENMGHQPKWPTA</sequence>
<feature type="region of interest" description="Disordered" evidence="7">
    <location>
        <begin position="176"/>
        <end position="223"/>
    </location>
</feature>
<dbReference type="GO" id="GO:0000981">
    <property type="term" value="F:DNA-binding transcription factor activity, RNA polymerase II-specific"/>
    <property type="evidence" value="ECO:0007669"/>
    <property type="project" value="InterPro"/>
</dbReference>
<dbReference type="EMBL" id="BDGG01000001">
    <property type="protein sequence ID" value="GAU88758.1"/>
    <property type="molecule type" value="Genomic_DNA"/>
</dbReference>
<evidence type="ECO:0000256" key="5">
    <source>
        <dbReference type="PROSITE-ProRule" id="PRU00108"/>
    </source>
</evidence>
<gene>
    <name evidence="9" type="primary">RvY_01395-1</name>
    <name evidence="9" type="synonym">RvY_01395.1</name>
    <name evidence="9" type="ORF">RvY_01395</name>
</gene>
<evidence type="ECO:0000313" key="9">
    <source>
        <dbReference type="EMBL" id="GAU88758.1"/>
    </source>
</evidence>
<dbReference type="Gene3D" id="1.10.10.60">
    <property type="entry name" value="Homeodomain-like"/>
    <property type="match status" value="1"/>
</dbReference>
<evidence type="ECO:0000256" key="1">
    <source>
        <dbReference type="ARBA" id="ARBA00004123"/>
    </source>
</evidence>
<dbReference type="PRINTS" id="PR00024">
    <property type="entry name" value="HOMEOBOX"/>
</dbReference>
<reference evidence="9 10" key="1">
    <citation type="journal article" date="2016" name="Nat. Commun.">
        <title>Extremotolerant tardigrade genome and improved radiotolerance of human cultured cells by tardigrade-unique protein.</title>
        <authorList>
            <person name="Hashimoto T."/>
            <person name="Horikawa D.D."/>
            <person name="Saito Y."/>
            <person name="Kuwahara H."/>
            <person name="Kozuka-Hata H."/>
            <person name="Shin-I T."/>
            <person name="Minakuchi Y."/>
            <person name="Ohishi K."/>
            <person name="Motoyama A."/>
            <person name="Aizu T."/>
            <person name="Enomoto A."/>
            <person name="Kondo K."/>
            <person name="Tanaka S."/>
            <person name="Hara Y."/>
            <person name="Koshikawa S."/>
            <person name="Sagara H."/>
            <person name="Miura T."/>
            <person name="Yokobori S."/>
            <person name="Miyagawa K."/>
            <person name="Suzuki Y."/>
            <person name="Kubo T."/>
            <person name="Oyama M."/>
            <person name="Kohara Y."/>
            <person name="Fujiyama A."/>
            <person name="Arakawa K."/>
            <person name="Katayama T."/>
            <person name="Toyoda A."/>
            <person name="Kunieda T."/>
        </authorList>
    </citation>
    <scope>NUCLEOTIDE SEQUENCE [LARGE SCALE GENOMIC DNA]</scope>
    <source>
        <strain evidence="9 10">YOKOZUNA-1</strain>
    </source>
</reference>
<evidence type="ECO:0000256" key="3">
    <source>
        <dbReference type="ARBA" id="ARBA00023155"/>
    </source>
</evidence>
<keyword evidence="3 5" id="KW-0371">Homeobox</keyword>
<organism evidence="9 10">
    <name type="scientific">Ramazzottius varieornatus</name>
    <name type="common">Water bear</name>
    <name type="synonym">Tardigrade</name>
    <dbReference type="NCBI Taxonomy" id="947166"/>
    <lineage>
        <taxon>Eukaryota</taxon>
        <taxon>Metazoa</taxon>
        <taxon>Ecdysozoa</taxon>
        <taxon>Tardigrada</taxon>
        <taxon>Eutardigrada</taxon>
        <taxon>Parachela</taxon>
        <taxon>Hypsibioidea</taxon>
        <taxon>Ramazzottiidae</taxon>
        <taxon>Ramazzottius</taxon>
    </lineage>
</organism>
<dbReference type="CDD" id="cd00086">
    <property type="entry name" value="homeodomain"/>
    <property type="match status" value="1"/>
</dbReference>
<protein>
    <submittedName>
        <fullName evidence="9">Distalless (DLL)</fullName>
    </submittedName>
</protein>
<feature type="DNA-binding region" description="Homeobox" evidence="5">
    <location>
        <begin position="120"/>
        <end position="179"/>
    </location>
</feature>
<dbReference type="InterPro" id="IPR009057">
    <property type="entry name" value="Homeodomain-like_sf"/>
</dbReference>
<evidence type="ECO:0000256" key="2">
    <source>
        <dbReference type="ARBA" id="ARBA00023125"/>
    </source>
</evidence>
<dbReference type="PRINTS" id="PR00031">
    <property type="entry name" value="HTHREPRESSR"/>
</dbReference>
<keyword evidence="4 5" id="KW-0539">Nucleus</keyword>
<keyword evidence="2 5" id="KW-0238">DNA-binding</keyword>
<dbReference type="AlphaFoldDB" id="A0A1D1URC9"/>
<dbReference type="PANTHER" id="PTHR24327">
    <property type="entry name" value="HOMEOBOX PROTEIN"/>
    <property type="match status" value="1"/>
</dbReference>
<proteinExistence type="predicted"/>
<dbReference type="PANTHER" id="PTHR24327:SF81">
    <property type="entry name" value="HOMEOTIC PROTEIN DISTAL-LESS-RELATED"/>
    <property type="match status" value="1"/>
</dbReference>
<dbReference type="OrthoDB" id="6159439at2759"/>
<accession>A0A1D1URC9</accession>
<dbReference type="GO" id="GO:0000978">
    <property type="term" value="F:RNA polymerase II cis-regulatory region sequence-specific DNA binding"/>
    <property type="evidence" value="ECO:0007669"/>
    <property type="project" value="TreeGrafter"/>
</dbReference>
<dbReference type="InterPro" id="IPR000047">
    <property type="entry name" value="HTH_motif"/>
</dbReference>
<evidence type="ECO:0000256" key="6">
    <source>
        <dbReference type="RuleBase" id="RU000682"/>
    </source>
</evidence>
<name>A0A1D1URC9_RAMVA</name>
<dbReference type="Pfam" id="PF00046">
    <property type="entry name" value="Homeodomain"/>
    <property type="match status" value="1"/>
</dbReference>
<dbReference type="PROSITE" id="PS00027">
    <property type="entry name" value="HOMEOBOX_1"/>
    <property type="match status" value="1"/>
</dbReference>
<dbReference type="InterPro" id="IPR001356">
    <property type="entry name" value="HD"/>
</dbReference>
<evidence type="ECO:0000256" key="4">
    <source>
        <dbReference type="ARBA" id="ARBA00023242"/>
    </source>
</evidence>
<evidence type="ECO:0000259" key="8">
    <source>
        <dbReference type="PROSITE" id="PS50071"/>
    </source>
</evidence>
<dbReference type="SMART" id="SM00389">
    <property type="entry name" value="HOX"/>
    <property type="match status" value="1"/>
</dbReference>
<comment type="subcellular location">
    <subcellularLocation>
        <location evidence="1 5 6">Nucleus</location>
    </subcellularLocation>
</comment>
<feature type="domain" description="Homeobox" evidence="8">
    <location>
        <begin position="118"/>
        <end position="178"/>
    </location>
</feature>